<keyword evidence="1" id="KW-0378">Hydrolase</keyword>
<gene>
    <name evidence="1" type="ORF">BO79DRAFT_271888</name>
</gene>
<name>A0ACD1I7K1_9EURO</name>
<evidence type="ECO:0000313" key="2">
    <source>
        <dbReference type="Proteomes" id="UP000249748"/>
    </source>
</evidence>
<accession>A0ACD1I7K1</accession>
<dbReference type="EMBL" id="KZ824563">
    <property type="protein sequence ID" value="RAK85735.1"/>
    <property type="molecule type" value="Genomic_DNA"/>
</dbReference>
<evidence type="ECO:0000313" key="1">
    <source>
        <dbReference type="EMBL" id="RAK85735.1"/>
    </source>
</evidence>
<organism evidence="1 2">
    <name type="scientific">Aspergillus costaricaensis CBS 115574</name>
    <dbReference type="NCBI Taxonomy" id="1448317"/>
    <lineage>
        <taxon>Eukaryota</taxon>
        <taxon>Fungi</taxon>
        <taxon>Dikarya</taxon>
        <taxon>Ascomycota</taxon>
        <taxon>Pezizomycotina</taxon>
        <taxon>Eurotiomycetes</taxon>
        <taxon>Eurotiomycetidae</taxon>
        <taxon>Eurotiales</taxon>
        <taxon>Aspergillaceae</taxon>
        <taxon>Aspergillus</taxon>
        <taxon>Aspergillus subgen. Circumdati</taxon>
    </lineage>
</organism>
<reference evidence="1" key="1">
    <citation type="submission" date="2018-02" db="EMBL/GenBank/DDBJ databases">
        <title>The genomes of Aspergillus section Nigri reveals drivers in fungal speciation.</title>
        <authorList>
            <consortium name="DOE Joint Genome Institute"/>
            <person name="Vesth T.C."/>
            <person name="Nybo J."/>
            <person name="Theobald S."/>
            <person name="Brandl J."/>
            <person name="Frisvad J.C."/>
            <person name="Nielsen K.F."/>
            <person name="Lyhne E.K."/>
            <person name="Kogle M.E."/>
            <person name="Kuo A."/>
            <person name="Riley R."/>
            <person name="Clum A."/>
            <person name="Nolan M."/>
            <person name="Lipzen A."/>
            <person name="Salamov A."/>
            <person name="Henrissat B."/>
            <person name="Wiebenga A."/>
            <person name="De vries R.P."/>
            <person name="Grigoriev I.V."/>
            <person name="Mortensen U.H."/>
            <person name="Andersen M.R."/>
            <person name="Baker S.E."/>
        </authorList>
    </citation>
    <scope>NUCLEOTIDE SEQUENCE</scope>
    <source>
        <strain evidence="1">CBS 115574</strain>
    </source>
</reference>
<sequence length="167" mass="19015">MSHDRRIGYYELFKIHKGCHTIEPESLIIEPFTHINLAFVNFGDDSKLEDEYGDIVDRVSFSKFTHPGLRVNIAVGGWMLNDAPTQHLWTQMVKYLKDYYLDGIDIDLEYPSASDKGGEPQDAANFVTLLGELREAFDRDNPGWEISATLPTSYWYLCGFDPAGMAK</sequence>
<proteinExistence type="predicted"/>
<protein>
    <submittedName>
        <fullName evidence="1">Glycoside hydrolase</fullName>
    </submittedName>
</protein>
<keyword evidence="2" id="KW-1185">Reference proteome</keyword>
<dbReference type="Proteomes" id="UP000249748">
    <property type="component" value="Unassembled WGS sequence"/>
</dbReference>